<sequence length="642" mass="68129">MENRWAETHTDPLDACVYGSRLLGGDPDLVLHGGGNTSVKVTTADLTGRPVDVLYVKGSGWDLADIERAGFAPLRLERLRELLTLPSLPDGRMMNELRCALLDASAPDPSVETLLHALLPQPAALHSHADAVITLTNLREPRVAEVFGDRVVVVPYVMPGFALARTCAELFARHADGDTVGVVLMNHGLFTFGEDTEQAYARHVELVGEAEEFLARHRPARAASAAALPPVDPLVLARLRREIADVAGHPVIAGRHTDAATAAFVARPDLADVAGRGPATPDHVIRTKRVPLVGRDVAGYAEDYRRYFAEHARPGLTMLDPAPRVLLDPELGMVTVGRRAKDADIARDIYAHTIGVIERAEALGGYRALPAADLFDVEYWELEQAKLRRGGAPAEFTGEVALVTGAASGIGRACVDALRARGASVVGLDLTPTPSRADYLGLQVDVTDAAAVRAALGRGVERFGGVDVLVACAGVFPGDAPIADLDQETWRRTMSVNVDSVATLLGAAHPLLRLAPRGGRVVVVASKNVPAPGPGAAAYSASKAALTQLARVAALEWAADGIRVNTVHPDAVFDTGLWTDEVLSRRALRYGLDVEAYKRRNLLGAKITSAAVGRLVAELCSDTFACTTGAQVPIDGGNERVV</sequence>
<feature type="domain" description="Class II aldolase/adducin N-terminal" evidence="4">
    <location>
        <begin position="15"/>
        <end position="214"/>
    </location>
</feature>
<dbReference type="InterPro" id="IPR020904">
    <property type="entry name" value="Sc_DH/Rdtase_CS"/>
</dbReference>
<dbReference type="NCBIfam" id="NF006196">
    <property type="entry name" value="PRK08324.2-4"/>
    <property type="match status" value="1"/>
</dbReference>
<evidence type="ECO:0000313" key="5">
    <source>
        <dbReference type="EMBL" id="RKT53791.1"/>
    </source>
</evidence>
<dbReference type="EMBL" id="RBXO01000001">
    <property type="protein sequence ID" value="RKT53791.1"/>
    <property type="molecule type" value="Genomic_DNA"/>
</dbReference>
<dbReference type="Pfam" id="PF00596">
    <property type="entry name" value="Aldolase_II"/>
    <property type="match status" value="1"/>
</dbReference>
<dbReference type="GO" id="GO:0016491">
    <property type="term" value="F:oxidoreductase activity"/>
    <property type="evidence" value="ECO:0007669"/>
    <property type="project" value="UniProtKB-KW"/>
</dbReference>
<dbReference type="Gene3D" id="3.40.225.10">
    <property type="entry name" value="Class II aldolase/adducin N-terminal domain"/>
    <property type="match status" value="1"/>
</dbReference>
<comment type="similarity">
    <text evidence="1">Belongs to the short-chain dehydrogenases/reductases (SDR) family.</text>
</comment>
<dbReference type="SUPFAM" id="SSF53639">
    <property type="entry name" value="AraD/HMP-PK domain-like"/>
    <property type="match status" value="1"/>
</dbReference>
<proteinExistence type="inferred from homology"/>
<dbReference type="InterPro" id="IPR036409">
    <property type="entry name" value="Aldolase_II/adducin_N_sf"/>
</dbReference>
<evidence type="ECO:0000313" key="6">
    <source>
        <dbReference type="Proteomes" id="UP000282084"/>
    </source>
</evidence>
<dbReference type="PRINTS" id="PR00081">
    <property type="entry name" value="GDHRDH"/>
</dbReference>
<dbReference type="PROSITE" id="PS00061">
    <property type="entry name" value="ADH_SHORT"/>
    <property type="match status" value="1"/>
</dbReference>
<dbReference type="Gene3D" id="3.40.50.720">
    <property type="entry name" value="NAD(P)-binding Rossmann-like Domain"/>
    <property type="match status" value="1"/>
</dbReference>
<dbReference type="PANTHER" id="PTHR24321">
    <property type="entry name" value="DEHYDROGENASES, SHORT CHAIN"/>
    <property type="match status" value="1"/>
</dbReference>
<organism evidence="5 6">
    <name type="scientific">Saccharothrix australiensis</name>
    <dbReference type="NCBI Taxonomy" id="2072"/>
    <lineage>
        <taxon>Bacteria</taxon>
        <taxon>Bacillati</taxon>
        <taxon>Actinomycetota</taxon>
        <taxon>Actinomycetes</taxon>
        <taxon>Pseudonocardiales</taxon>
        <taxon>Pseudonocardiaceae</taxon>
        <taxon>Saccharothrix</taxon>
    </lineage>
</organism>
<reference evidence="5 6" key="1">
    <citation type="submission" date="2018-10" db="EMBL/GenBank/DDBJ databases">
        <title>Sequencing the genomes of 1000 actinobacteria strains.</title>
        <authorList>
            <person name="Klenk H.-P."/>
        </authorList>
    </citation>
    <scope>NUCLEOTIDE SEQUENCE [LARGE SCALE GENOMIC DNA]</scope>
    <source>
        <strain evidence="5 6">DSM 43800</strain>
    </source>
</reference>
<evidence type="ECO:0000259" key="4">
    <source>
        <dbReference type="SMART" id="SM01007"/>
    </source>
</evidence>
<dbReference type="InterPro" id="IPR002347">
    <property type="entry name" value="SDR_fam"/>
</dbReference>
<evidence type="ECO:0000256" key="1">
    <source>
        <dbReference type="ARBA" id="ARBA00006484"/>
    </source>
</evidence>
<keyword evidence="2" id="KW-0560">Oxidoreductase</keyword>
<evidence type="ECO:0000256" key="2">
    <source>
        <dbReference type="ARBA" id="ARBA00023002"/>
    </source>
</evidence>
<dbReference type="InterPro" id="IPR036291">
    <property type="entry name" value="NAD(P)-bd_dom_sf"/>
</dbReference>
<dbReference type="Pfam" id="PF13561">
    <property type="entry name" value="adh_short_C2"/>
    <property type="match status" value="1"/>
</dbReference>
<name>A0A495VWK9_9PSEU</name>
<dbReference type="SUPFAM" id="SSF51735">
    <property type="entry name" value="NAD(P)-binding Rossmann-fold domains"/>
    <property type="match status" value="1"/>
</dbReference>
<dbReference type="FunFam" id="3.40.50.720:FF:000084">
    <property type="entry name" value="Short-chain dehydrogenase reductase"/>
    <property type="match status" value="1"/>
</dbReference>
<keyword evidence="6" id="KW-1185">Reference proteome</keyword>
<gene>
    <name evidence="5" type="ORF">C8E97_2372</name>
</gene>
<dbReference type="SMART" id="SM00822">
    <property type="entry name" value="PKS_KR"/>
    <property type="match status" value="1"/>
</dbReference>
<dbReference type="InterPro" id="IPR057326">
    <property type="entry name" value="KR_dom"/>
</dbReference>
<dbReference type="PRINTS" id="PR00080">
    <property type="entry name" value="SDRFAMILY"/>
</dbReference>
<comment type="caution">
    <text evidence="5">The sequence shown here is derived from an EMBL/GenBank/DDBJ whole genome shotgun (WGS) entry which is preliminary data.</text>
</comment>
<dbReference type="SMART" id="SM01007">
    <property type="entry name" value="Aldolase_II"/>
    <property type="match status" value="1"/>
</dbReference>
<dbReference type="InterPro" id="IPR001303">
    <property type="entry name" value="Aldolase_II/adducin_N"/>
</dbReference>
<dbReference type="Proteomes" id="UP000282084">
    <property type="component" value="Unassembled WGS sequence"/>
</dbReference>
<accession>A0A495VWK9</accession>
<feature type="domain" description="Ketoreductase" evidence="3">
    <location>
        <begin position="399"/>
        <end position="565"/>
    </location>
</feature>
<evidence type="ECO:0000259" key="3">
    <source>
        <dbReference type="SMART" id="SM00822"/>
    </source>
</evidence>
<protein>
    <submittedName>
        <fullName evidence="5">Rhamnose utilization protein RhaD (Predicted bifunctional aldolase and dehydrogenase)</fullName>
    </submittedName>
</protein>
<dbReference type="AlphaFoldDB" id="A0A495VWK9"/>
<dbReference type="PANTHER" id="PTHR24321:SF14">
    <property type="entry name" value="SHORT-CHAIN TYPE DEHYDROGENASE_REDUCTASE BLR2146-RELATED"/>
    <property type="match status" value="1"/>
</dbReference>
<dbReference type="OrthoDB" id="9802561at2"/>
<dbReference type="RefSeq" id="WP_121004513.1">
    <property type="nucleotide sequence ID" value="NZ_RBXO01000001.1"/>
</dbReference>